<dbReference type="Gene3D" id="3.30.110.40">
    <property type="entry name" value="TusA-like domain"/>
    <property type="match status" value="1"/>
</dbReference>
<reference evidence="2 3" key="1">
    <citation type="journal article" date="2014" name="Environ. Microbiol.">
        <title>The nitrate-ammonifying and nosZ-carrying bacterium Bacillus vireti is a potent source and sink for nitric and nitrous oxide under high nitrate conditions.</title>
        <authorList>
            <person name="Mania D."/>
            <person name="Heylen K."/>
            <person name="van Spanning R.J."/>
            <person name="Frostegard A."/>
        </authorList>
    </citation>
    <scope>NUCLEOTIDE SEQUENCE [LARGE SCALE GENOMIC DNA]</scope>
    <source>
        <strain evidence="2 3">LMG 21834</strain>
    </source>
</reference>
<dbReference type="EMBL" id="ALAN01000085">
    <property type="protein sequence ID" value="ETI67786.1"/>
    <property type="molecule type" value="Genomic_DNA"/>
</dbReference>
<dbReference type="Pfam" id="PF01206">
    <property type="entry name" value="TusA"/>
    <property type="match status" value="1"/>
</dbReference>
<dbReference type="InterPro" id="IPR015946">
    <property type="entry name" value="KH_dom-like_a/b"/>
</dbReference>
<name>A0AB94IL41_9BACI</name>
<dbReference type="Proteomes" id="UP000018877">
    <property type="component" value="Unassembled WGS sequence"/>
</dbReference>
<comment type="caution">
    <text evidence="2">The sequence shown here is derived from an EMBL/GenBank/DDBJ whole genome shotgun (WGS) entry which is preliminary data.</text>
</comment>
<evidence type="ECO:0000259" key="1">
    <source>
        <dbReference type="Pfam" id="PF01206"/>
    </source>
</evidence>
<dbReference type="InterPro" id="IPR001455">
    <property type="entry name" value="TusA-like"/>
</dbReference>
<dbReference type="SUPFAM" id="SSF82784">
    <property type="entry name" value="OsmC-like"/>
    <property type="match status" value="1"/>
</dbReference>
<proteinExistence type="predicted"/>
<dbReference type="InterPro" id="IPR036868">
    <property type="entry name" value="TusA-like_sf"/>
</dbReference>
<dbReference type="PANTHER" id="PTHR35368:SF1">
    <property type="entry name" value="HYDROPEROXIDE REDUCTASE"/>
    <property type="match status" value="1"/>
</dbReference>
<protein>
    <submittedName>
        <fullName evidence="2">OsmC family protein</fullName>
    </submittedName>
</protein>
<evidence type="ECO:0000313" key="2">
    <source>
        <dbReference type="EMBL" id="ETI67786.1"/>
    </source>
</evidence>
<dbReference type="RefSeq" id="WP_024029314.1">
    <property type="nucleotide sequence ID" value="NZ_ALAN01000085.1"/>
</dbReference>
<feature type="domain" description="UPF0033" evidence="1">
    <location>
        <begin position="20"/>
        <end position="76"/>
    </location>
</feature>
<keyword evidence="3" id="KW-1185">Reference proteome</keyword>
<dbReference type="Pfam" id="PF02566">
    <property type="entry name" value="OsmC"/>
    <property type="match status" value="1"/>
</dbReference>
<dbReference type="InterPro" id="IPR003718">
    <property type="entry name" value="OsmC/Ohr_fam"/>
</dbReference>
<gene>
    <name evidence="2" type="ORF">BAVI_15667</name>
</gene>
<dbReference type="AlphaFoldDB" id="A0AB94IL41"/>
<dbReference type="CDD" id="cd00291">
    <property type="entry name" value="SirA_YedF_YeeD"/>
    <property type="match status" value="1"/>
</dbReference>
<dbReference type="InterPro" id="IPR036102">
    <property type="entry name" value="OsmC/Ohrsf"/>
</dbReference>
<dbReference type="InterPro" id="IPR052924">
    <property type="entry name" value="OsmC/Ohr_hydroprdx_reductase"/>
</dbReference>
<sequence length="237" mass="26364">MEKPHGVCDGGDLDCGSGLLLIIKKAMDPLLDGEILEVRSRERTVAEDLPAWCRMVNHEFLGSEPGENTTRYFIRKGSVQLELEQDLQAAKGYQWSVRVRGEKELSAKVHSRNHTFLAGQPADFSPKVNAPSAIDYLLASLASCLTVGFKAQASKRNLEIDNLELSLKGGLDNVLYHMELDDEGSPKLEQITGTFYVSSPETEAVLEDLWRNTLERSPIYQTLKQAVSINIKLSIVF</sequence>
<dbReference type="SUPFAM" id="SSF64307">
    <property type="entry name" value="SirA-like"/>
    <property type="match status" value="1"/>
</dbReference>
<accession>A0AB94IL41</accession>
<organism evidence="2 3">
    <name type="scientific">Neobacillus vireti LMG 21834</name>
    <dbReference type="NCBI Taxonomy" id="1131730"/>
    <lineage>
        <taxon>Bacteria</taxon>
        <taxon>Bacillati</taxon>
        <taxon>Bacillota</taxon>
        <taxon>Bacilli</taxon>
        <taxon>Bacillales</taxon>
        <taxon>Bacillaceae</taxon>
        <taxon>Neobacillus</taxon>
    </lineage>
</organism>
<dbReference type="Gene3D" id="3.30.300.20">
    <property type="match status" value="1"/>
</dbReference>
<evidence type="ECO:0000313" key="3">
    <source>
        <dbReference type="Proteomes" id="UP000018877"/>
    </source>
</evidence>
<dbReference type="PANTHER" id="PTHR35368">
    <property type="entry name" value="HYDROPEROXIDE REDUCTASE"/>
    <property type="match status" value="1"/>
</dbReference>